<dbReference type="RefSeq" id="WP_012108915.1">
    <property type="nucleotide sequence ID" value="NC_009714.1"/>
</dbReference>
<name>A7I276_CAMHC</name>
<dbReference type="eggNOG" id="COG4972">
    <property type="taxonomic scope" value="Bacteria"/>
</dbReference>
<dbReference type="AlphaFoldDB" id="A7I276"/>
<keyword evidence="1" id="KW-0175">Coiled coil</keyword>
<reference evidence="3" key="1">
    <citation type="submission" date="2007-07" db="EMBL/GenBank/DDBJ databases">
        <title>Complete genome sequence of Campylobacter hominis ATCC BAA-381, a commensal isolated from the human gastrointestinal tract.</title>
        <authorList>
            <person name="Fouts D.E."/>
            <person name="Mongodin E.F."/>
            <person name="Puiu D."/>
            <person name="Sebastian Y."/>
            <person name="Miller W.G."/>
            <person name="Mandrell R.E."/>
            <person name="Nelson K.E."/>
        </authorList>
    </citation>
    <scope>NUCLEOTIDE SEQUENCE [LARGE SCALE GENOMIC DNA]</scope>
    <source>
        <strain evidence="3">ATCC BAA-381 / LMG 19568 / NCTC 13146 / CH001A</strain>
    </source>
</reference>
<evidence type="ECO:0000313" key="2">
    <source>
        <dbReference type="EMBL" id="ABS52332.1"/>
    </source>
</evidence>
<dbReference type="STRING" id="360107.CHAB381_1059"/>
<proteinExistence type="predicted"/>
<dbReference type="HOGENOM" id="CLU_538282_0_0_7"/>
<feature type="coiled-coil region" evidence="1">
    <location>
        <begin position="373"/>
        <end position="400"/>
    </location>
</feature>
<evidence type="ECO:0000256" key="1">
    <source>
        <dbReference type="SAM" id="Coils"/>
    </source>
</evidence>
<keyword evidence="3" id="KW-1185">Reference proteome</keyword>
<dbReference type="EMBL" id="CP000776">
    <property type="protein sequence ID" value="ABS52332.1"/>
    <property type="molecule type" value="Genomic_DNA"/>
</dbReference>
<dbReference type="Proteomes" id="UP000002407">
    <property type="component" value="Chromosome"/>
</dbReference>
<dbReference type="KEGG" id="cha:CHAB381_1059"/>
<dbReference type="OrthoDB" id="5372287at2"/>
<evidence type="ECO:0000313" key="3">
    <source>
        <dbReference type="Proteomes" id="UP000002407"/>
    </source>
</evidence>
<sequence length="512" mass="58866">MAKSNKNANTIVAINKATQNVFGLSGNEIFPFDFDRGGKGKGTTYISYIPFKNIITTTVEISRTVEEADLLDAIVIKVYEELGLDAALDYKITYLEVVGSTSENRVFNVFVVDSQILTSDFDAIAARTGYIDYVAMAPFLYESLYARGLLSKETVDCFIYLQRDDAFLVVYQNGEYLQSRQIRYNLKYIHDKFSELIGNRLEEETFDHMLSTYGLNLDTPAERDYIIQIFDEIFYYFNDIITSLNKIYNIKIQNIYFGTDVGEIPGVEVFVENTLNLTYQPFNFSVAINAKDVEHLTQFDILMFLTAQHYMLTQNDEHNYSPFRRPPPLSQRNSGKLFGALGLGLLLGLAYPAYQYGYGYYMSIVTDQKTTEWRKKDAELKKINDTIKDLKEQIKQTRKFFDVENKVLTERQDLLTGIFDKKVKYPMKANAIYDMSNLVNQNQGNIVRIQDIDRNLTISVRTSSDKQMTKLLKDISNVKPYAVYTRSIALNDKNSTVKFYDSNISVEISDEK</sequence>
<protein>
    <submittedName>
        <fullName evidence="2">Uncharacterized protein</fullName>
    </submittedName>
</protein>
<accession>A7I276</accession>
<organism evidence="2 3">
    <name type="scientific">Campylobacter hominis (strain ATCC BAA-381 / DSM 21671 / CCUG 45161 / LMG 19568 / NCTC 13146 / CH001A)</name>
    <dbReference type="NCBI Taxonomy" id="360107"/>
    <lineage>
        <taxon>Bacteria</taxon>
        <taxon>Pseudomonadati</taxon>
        <taxon>Campylobacterota</taxon>
        <taxon>Epsilonproteobacteria</taxon>
        <taxon>Campylobacterales</taxon>
        <taxon>Campylobacteraceae</taxon>
        <taxon>Campylobacter</taxon>
    </lineage>
</organism>
<gene>
    <name evidence="2" type="ordered locus">CHAB381_1059</name>
</gene>